<feature type="transmembrane region" description="Helical" evidence="13">
    <location>
        <begin position="369"/>
        <end position="396"/>
    </location>
</feature>
<reference evidence="16 17" key="1">
    <citation type="submission" date="2025-05" db="UniProtKB">
        <authorList>
            <consortium name="RefSeq"/>
        </authorList>
    </citation>
    <scope>IDENTIFICATION</scope>
    <source>
        <tissue evidence="16 17">Muscle</tissue>
    </source>
</reference>
<evidence type="ECO:0000256" key="11">
    <source>
        <dbReference type="PROSITE-ProRule" id="PRU00124"/>
    </source>
</evidence>
<evidence type="ECO:0000256" key="7">
    <source>
        <dbReference type="ARBA" id="ARBA00023136"/>
    </source>
</evidence>
<feature type="disulfide bond" evidence="11">
    <location>
        <begin position="192"/>
        <end position="207"/>
    </location>
</feature>
<dbReference type="Pfam" id="PF00057">
    <property type="entry name" value="Ldl_recept_a"/>
    <property type="match status" value="3"/>
</dbReference>
<comment type="subcellular location">
    <subcellularLocation>
        <location evidence="10">Membrane</location>
        <location evidence="10">Coated pit</location>
    </subcellularLocation>
    <subcellularLocation>
        <location evidence="1">Membrane</location>
        <topology evidence="1">Single-pass membrane protein</topology>
    </subcellularLocation>
</comment>
<protein>
    <submittedName>
        <fullName evidence="16 17">Low-density lipoprotein receptor-related protein 3-like</fullName>
    </submittedName>
</protein>
<keyword evidence="4 13" id="KW-0812">Transmembrane</keyword>
<dbReference type="InterPro" id="IPR050685">
    <property type="entry name" value="LDLR"/>
</dbReference>
<dbReference type="InterPro" id="IPR035914">
    <property type="entry name" value="Sperma_CUB_dom_sf"/>
</dbReference>
<keyword evidence="9" id="KW-0168">Coated pit</keyword>
<keyword evidence="7 13" id="KW-0472">Membrane</keyword>
<evidence type="ECO:0000256" key="6">
    <source>
        <dbReference type="ARBA" id="ARBA00022989"/>
    </source>
</evidence>
<dbReference type="Pfam" id="PF00431">
    <property type="entry name" value="CUB"/>
    <property type="match status" value="1"/>
</dbReference>
<dbReference type="Gene3D" id="4.10.400.10">
    <property type="entry name" value="Low-density Lipoprotein Receptor"/>
    <property type="match status" value="5"/>
</dbReference>
<proteinExistence type="inferred from homology"/>
<dbReference type="Gene3D" id="2.60.120.290">
    <property type="entry name" value="Spermadhesin, CUB domain"/>
    <property type="match status" value="1"/>
</dbReference>
<evidence type="ECO:0000256" key="4">
    <source>
        <dbReference type="ARBA" id="ARBA00022692"/>
    </source>
</evidence>
<dbReference type="InterPro" id="IPR002172">
    <property type="entry name" value="LDrepeatLR_classA_rpt"/>
</dbReference>
<dbReference type="SMART" id="SM00192">
    <property type="entry name" value="LDLa"/>
    <property type="match status" value="5"/>
</dbReference>
<evidence type="ECO:0000256" key="2">
    <source>
        <dbReference type="ARBA" id="ARBA00009939"/>
    </source>
</evidence>
<dbReference type="SUPFAM" id="SSF57424">
    <property type="entry name" value="LDL receptor-like module"/>
    <property type="match status" value="4"/>
</dbReference>
<dbReference type="InterPro" id="IPR036055">
    <property type="entry name" value="LDL_receptor-like_sf"/>
</dbReference>
<dbReference type="Proteomes" id="UP000694941">
    <property type="component" value="Unplaced"/>
</dbReference>
<keyword evidence="8 11" id="KW-1015">Disulfide bond</keyword>
<feature type="disulfide bond" evidence="11">
    <location>
        <begin position="337"/>
        <end position="355"/>
    </location>
</feature>
<name>A0ABM1SX81_LIMPO</name>
<dbReference type="RefSeq" id="XP_022248237.1">
    <property type="nucleotide sequence ID" value="XM_022392529.1"/>
</dbReference>
<feature type="disulfide bond" evidence="11">
    <location>
        <begin position="270"/>
        <end position="285"/>
    </location>
</feature>
<dbReference type="PROSITE" id="PS50068">
    <property type="entry name" value="LDLRA_2"/>
    <property type="match status" value="5"/>
</dbReference>
<gene>
    <name evidence="16 17" type="primary">LOC106464740</name>
</gene>
<dbReference type="InterPro" id="IPR000859">
    <property type="entry name" value="CUB_dom"/>
</dbReference>
<sequence length="634" mass="70546">MQLKYVFSTWINFISVYAFSQWKISESSGLSNYSYHEETNYKSECSFTKYTGRHGIIKSPGYPQPYNNHTCIVYIISVKGPGKVITIRFDDVDVEESNELCFSPPCCKYNWLKVGPLPQIKYKHYCGQGRPQPNPLIIQANTLWIKFFTSFVLKGGRGFKLSYIVGAKREDYCQENEFQCDNKKCILERWHCNGFNECEDGSDEISCTETCSATEFRCNSGNKCIPAKNYCNGVQDCPDSSDELDCNCGPNRTRCSNTSTQCYNILTERCDRKFHCPKGEDEMGCSKNCGNSLTCLSGIGCYTMNQHCDGNPHCGDFSDETNCDSSSCRSERGGFLCDNGRCIHETWKCDRVDDCGDGSDEKICIKNSVITAAIMGSLICGLLLVVAVSCTCKLFALRYMEHHPDYSRQTPLSRLEQEIMYREPPPSYAVAVGQDRPELSNLNLRGLQSQRIRRIRRLARTRRQAPRNVMDNTTLAESSSPSLQRPILSSPSLSPSGSIHSRSSYHSQTPENASESDVSIATTSTFVQNSDCEGEHACMSENEPKDNVHKMSSSSQQTVLLPSPDLIKITQGAGVDSPGVTQTEGNSSSKNKSQASGDECIQIDLGRLSVHHSCESLTSTVNDCDSSDTMPLVQ</sequence>
<dbReference type="RefSeq" id="XP_013780348.1">
    <property type="nucleotide sequence ID" value="XM_013924894.2"/>
</dbReference>
<dbReference type="PROSITE" id="PS01209">
    <property type="entry name" value="LDLRA_1"/>
    <property type="match status" value="1"/>
</dbReference>
<keyword evidence="15" id="KW-1185">Reference proteome</keyword>
<dbReference type="InterPro" id="IPR023415">
    <property type="entry name" value="LDLR_class-A_CS"/>
</dbReference>
<comment type="similarity">
    <text evidence="2">Belongs to the LDLR family.</text>
</comment>
<feature type="disulfide bond" evidence="11">
    <location>
        <begin position="231"/>
        <end position="246"/>
    </location>
</feature>
<evidence type="ECO:0000259" key="14">
    <source>
        <dbReference type="PROSITE" id="PS01180"/>
    </source>
</evidence>
<keyword evidence="5" id="KW-0677">Repeat</keyword>
<organism evidence="15 17">
    <name type="scientific">Limulus polyphemus</name>
    <name type="common">Atlantic horseshoe crab</name>
    <dbReference type="NCBI Taxonomy" id="6850"/>
    <lineage>
        <taxon>Eukaryota</taxon>
        <taxon>Metazoa</taxon>
        <taxon>Ecdysozoa</taxon>
        <taxon>Arthropoda</taxon>
        <taxon>Chelicerata</taxon>
        <taxon>Merostomata</taxon>
        <taxon>Xiphosura</taxon>
        <taxon>Limulidae</taxon>
        <taxon>Limulus</taxon>
    </lineage>
</organism>
<feature type="domain" description="CUB" evidence="14">
    <location>
        <begin position="45"/>
        <end position="166"/>
    </location>
</feature>
<feature type="disulfide bond" evidence="11">
    <location>
        <begin position="289"/>
        <end position="301"/>
    </location>
</feature>
<feature type="compositionally biased region" description="Low complexity" evidence="12">
    <location>
        <begin position="478"/>
        <end position="508"/>
    </location>
</feature>
<evidence type="ECO:0000256" key="13">
    <source>
        <dbReference type="SAM" id="Phobius"/>
    </source>
</evidence>
<evidence type="ECO:0000256" key="5">
    <source>
        <dbReference type="ARBA" id="ARBA00022737"/>
    </source>
</evidence>
<keyword evidence="3" id="KW-0254">Endocytosis</keyword>
<dbReference type="CDD" id="cd00112">
    <property type="entry name" value="LDLa"/>
    <property type="match status" value="4"/>
</dbReference>
<evidence type="ECO:0000256" key="12">
    <source>
        <dbReference type="SAM" id="MobiDB-lite"/>
    </source>
</evidence>
<evidence type="ECO:0000256" key="8">
    <source>
        <dbReference type="ARBA" id="ARBA00023157"/>
    </source>
</evidence>
<feature type="region of interest" description="Disordered" evidence="12">
    <location>
        <begin position="571"/>
        <end position="597"/>
    </location>
</feature>
<dbReference type="CDD" id="cd00041">
    <property type="entry name" value="CUB"/>
    <property type="match status" value="1"/>
</dbReference>
<dbReference type="GeneID" id="106464740"/>
<evidence type="ECO:0000256" key="9">
    <source>
        <dbReference type="ARBA" id="ARBA00023176"/>
    </source>
</evidence>
<feature type="disulfide bond" evidence="11">
    <location>
        <begin position="308"/>
        <end position="323"/>
    </location>
</feature>
<evidence type="ECO:0000313" key="16">
    <source>
        <dbReference type="RefSeq" id="XP_013780348.1"/>
    </source>
</evidence>
<accession>A0ABM1SX81</accession>
<feature type="compositionally biased region" description="Polar residues" evidence="12">
    <location>
        <begin position="509"/>
        <end position="518"/>
    </location>
</feature>
<evidence type="ECO:0000256" key="1">
    <source>
        <dbReference type="ARBA" id="ARBA00004167"/>
    </source>
</evidence>
<evidence type="ECO:0000313" key="15">
    <source>
        <dbReference type="Proteomes" id="UP000694941"/>
    </source>
</evidence>
<dbReference type="SMART" id="SM00042">
    <property type="entry name" value="CUB"/>
    <property type="match status" value="1"/>
</dbReference>
<dbReference type="SUPFAM" id="SSF49854">
    <property type="entry name" value="Spermadhesin, CUB domain"/>
    <property type="match status" value="1"/>
</dbReference>
<feature type="disulfide bond" evidence="11">
    <location>
        <begin position="173"/>
        <end position="185"/>
    </location>
</feature>
<feature type="disulfide bond" evidence="11">
    <location>
        <begin position="349"/>
        <end position="364"/>
    </location>
</feature>
<comment type="caution">
    <text evidence="11">Lacks conserved residue(s) required for the propagation of feature annotation.</text>
</comment>
<dbReference type="PANTHER" id="PTHR24270">
    <property type="entry name" value="LOW-DENSITY LIPOPROTEIN RECEPTOR-RELATED"/>
    <property type="match status" value="1"/>
</dbReference>
<dbReference type="PROSITE" id="PS01180">
    <property type="entry name" value="CUB"/>
    <property type="match status" value="1"/>
</dbReference>
<feature type="disulfide bond" evidence="11">
    <location>
        <begin position="180"/>
        <end position="198"/>
    </location>
</feature>
<keyword evidence="6 13" id="KW-1133">Transmembrane helix</keyword>
<evidence type="ECO:0000313" key="17">
    <source>
        <dbReference type="RefSeq" id="XP_022248237.1"/>
    </source>
</evidence>
<feature type="region of interest" description="Disordered" evidence="12">
    <location>
        <begin position="458"/>
        <end position="518"/>
    </location>
</feature>
<evidence type="ECO:0000256" key="3">
    <source>
        <dbReference type="ARBA" id="ARBA00022583"/>
    </source>
</evidence>
<evidence type="ECO:0000256" key="10">
    <source>
        <dbReference type="ARBA" id="ARBA00037878"/>
    </source>
</evidence>
<feature type="compositionally biased region" description="Polar residues" evidence="12">
    <location>
        <begin position="579"/>
        <end position="596"/>
    </location>
</feature>
<dbReference type="PRINTS" id="PR00261">
    <property type="entry name" value="LDLRECEPTOR"/>
</dbReference>